<feature type="domain" description="Glycosyltransferase subfamily 4-like N-terminal" evidence="2">
    <location>
        <begin position="11"/>
        <end position="178"/>
    </location>
</feature>
<dbReference type="GO" id="GO:0016757">
    <property type="term" value="F:glycosyltransferase activity"/>
    <property type="evidence" value="ECO:0007669"/>
    <property type="project" value="InterPro"/>
</dbReference>
<feature type="domain" description="Glycosyl transferase family 1" evidence="1">
    <location>
        <begin position="196"/>
        <end position="350"/>
    </location>
</feature>
<dbReference type="InterPro" id="IPR023881">
    <property type="entry name" value="Thiol_BshA"/>
</dbReference>
<dbReference type="InterPro" id="IPR028098">
    <property type="entry name" value="Glyco_trans_4-like_N"/>
</dbReference>
<gene>
    <name evidence="4" type="primary">bshA</name>
    <name evidence="4" type="ORF">R3L15_06155</name>
    <name evidence="3" type="ORF">R3L16_01245</name>
</gene>
<dbReference type="EMBL" id="CP136925">
    <property type="protein sequence ID" value="WXA14462.1"/>
    <property type="molecule type" value="Genomic_DNA"/>
</dbReference>
<dbReference type="RefSeq" id="WP_338733894.1">
    <property type="nucleotide sequence ID" value="NZ_CP136924.1"/>
</dbReference>
<dbReference type="Gene3D" id="3.40.50.2000">
    <property type="entry name" value="Glycogen Phosphorylase B"/>
    <property type="match status" value="2"/>
</dbReference>
<dbReference type="PANTHER" id="PTHR45947">
    <property type="entry name" value="SULFOQUINOVOSYL TRANSFERASE SQD2"/>
    <property type="match status" value="1"/>
</dbReference>
<proteinExistence type="predicted"/>
<dbReference type="SUPFAM" id="SSF53756">
    <property type="entry name" value="UDP-Glycosyltransferase/glycogen phosphorylase"/>
    <property type="match status" value="1"/>
</dbReference>
<dbReference type="PANTHER" id="PTHR45947:SF3">
    <property type="entry name" value="SULFOQUINOVOSYL TRANSFERASE SQD2"/>
    <property type="match status" value="1"/>
</dbReference>
<dbReference type="InterPro" id="IPR050194">
    <property type="entry name" value="Glycosyltransferase_grp1"/>
</dbReference>
<dbReference type="GO" id="GO:0071793">
    <property type="term" value="P:bacillithiol biosynthetic process"/>
    <property type="evidence" value="ECO:0007669"/>
    <property type="project" value="InterPro"/>
</dbReference>
<dbReference type="Proteomes" id="UP001368318">
    <property type="component" value="Chromosome"/>
</dbReference>
<dbReference type="Pfam" id="PF13439">
    <property type="entry name" value="Glyco_transf_4"/>
    <property type="match status" value="1"/>
</dbReference>
<protein>
    <submittedName>
        <fullName evidence="4">N-acetyl-alpha-D-glucosaminyl L-malate synthase BshA</fullName>
    </submittedName>
</protein>
<evidence type="ECO:0000313" key="3">
    <source>
        <dbReference type="EMBL" id="WXA03114.1"/>
    </source>
</evidence>
<organism evidence="4">
    <name type="scientific">Mangrovimonas cancribranchiae</name>
    <dbReference type="NCBI Taxonomy" id="3080055"/>
    <lineage>
        <taxon>Bacteria</taxon>
        <taxon>Pseudomonadati</taxon>
        <taxon>Bacteroidota</taxon>
        <taxon>Flavobacteriia</taxon>
        <taxon>Flavobacteriales</taxon>
        <taxon>Flavobacteriaceae</taxon>
        <taxon>Mangrovimonas</taxon>
    </lineage>
</organism>
<evidence type="ECO:0000313" key="5">
    <source>
        <dbReference type="Proteomes" id="UP001368318"/>
    </source>
</evidence>
<dbReference type="EMBL" id="CP136924">
    <property type="protein sequence ID" value="WXA03114.1"/>
    <property type="molecule type" value="Genomic_DNA"/>
</dbReference>
<evidence type="ECO:0000259" key="2">
    <source>
        <dbReference type="Pfam" id="PF13439"/>
    </source>
</evidence>
<dbReference type="NCBIfam" id="TIGR03999">
    <property type="entry name" value="thiol_BshA"/>
    <property type="match status" value="1"/>
</dbReference>
<accession>A0AAU6PAE8</accession>
<sequence length="379" mass="42317">MKIGIVCYPTFGGSGVVATELGIELSKRGHEVHFITYKQPVRLELLSNNVHFHEVNVPKYPLFHYQPYELALSSKLVDMVKLHGIEVLHVHYAIPHAYAAYMAKKMLQEEGIHLPIVTTLHGTDITLVGSHPFYKTAVTFSINKSDAVTAVSESLKNDTLRLFDIKNDIHVVTNFIDTGKQKEEFSDCQRGMMAQDHELIITHISNLRKVKRIPDVIKVFYKIQKQLPAKLMLVGEGPEKKAAEALCDELGISNQVVFLGNSHEIDRILCFSDLFILPSETESFGLAALEAMAAGVPVISSNSGGIPEVNKHGVSGYLSPVGDVEDMAKNALLILKDKTTLKQFKQQAKEQASRFDIHEIVPQYESIYKETLSKYMVSK</sequence>
<dbReference type="InterPro" id="IPR001296">
    <property type="entry name" value="Glyco_trans_1"/>
</dbReference>
<dbReference type="AlphaFoldDB" id="A0AAU6PAE8"/>
<evidence type="ECO:0000259" key="1">
    <source>
        <dbReference type="Pfam" id="PF00534"/>
    </source>
</evidence>
<name>A0AAU6PAE8_9FLAO</name>
<dbReference type="Pfam" id="PF00534">
    <property type="entry name" value="Glycos_transf_1"/>
    <property type="match status" value="1"/>
</dbReference>
<dbReference type="KEGG" id="mcaa:R3L15_06155"/>
<keyword evidence="5" id="KW-1185">Reference proteome</keyword>
<evidence type="ECO:0000313" key="4">
    <source>
        <dbReference type="EMBL" id="WXA14462.1"/>
    </source>
</evidence>
<reference evidence="4 5" key="1">
    <citation type="submission" date="2023-10" db="EMBL/GenBank/DDBJ databases">
        <title>Culture-based analysis of two novel bacteria associated with mangrove crab gills.</title>
        <authorList>
            <person name="Yang X."/>
            <person name="Garuglieri E."/>
            <person name="Van Goethem M.W."/>
            <person name="Fusi M."/>
            <person name="Marasco R."/>
            <person name="Daffonchio D.G."/>
        </authorList>
    </citation>
    <scope>NUCLEOTIDE SEQUENCE</scope>
    <source>
        <strain evidence="4">UG2-1</strain>
        <strain evidence="3">UG2-2</strain>
        <strain evidence="5">UG2_2</strain>
    </source>
</reference>